<dbReference type="AlphaFoldDB" id="A0A9P4JN72"/>
<dbReference type="InterPro" id="IPR036047">
    <property type="entry name" value="F-box-like_dom_sf"/>
</dbReference>
<reference evidence="2" key="1">
    <citation type="journal article" date="2020" name="Stud. Mycol.">
        <title>101 Dothideomycetes genomes: a test case for predicting lifestyles and emergence of pathogens.</title>
        <authorList>
            <person name="Haridas S."/>
            <person name="Albert R."/>
            <person name="Binder M."/>
            <person name="Bloem J."/>
            <person name="Labutti K."/>
            <person name="Salamov A."/>
            <person name="Andreopoulos B."/>
            <person name="Baker S."/>
            <person name="Barry K."/>
            <person name="Bills G."/>
            <person name="Bluhm B."/>
            <person name="Cannon C."/>
            <person name="Castanera R."/>
            <person name="Culley D."/>
            <person name="Daum C."/>
            <person name="Ezra D."/>
            <person name="Gonzalez J."/>
            <person name="Henrissat B."/>
            <person name="Kuo A."/>
            <person name="Liang C."/>
            <person name="Lipzen A."/>
            <person name="Lutzoni F."/>
            <person name="Magnuson J."/>
            <person name="Mondo S."/>
            <person name="Nolan M."/>
            <person name="Ohm R."/>
            <person name="Pangilinan J."/>
            <person name="Park H.-J."/>
            <person name="Ramirez L."/>
            <person name="Alfaro M."/>
            <person name="Sun H."/>
            <person name="Tritt A."/>
            <person name="Yoshinaga Y."/>
            <person name="Zwiers L.-H."/>
            <person name="Turgeon B."/>
            <person name="Goodwin S."/>
            <person name="Spatafora J."/>
            <person name="Crous P."/>
            <person name="Grigoriev I."/>
        </authorList>
    </citation>
    <scope>NUCLEOTIDE SEQUENCE</scope>
    <source>
        <strain evidence="2">ATCC 74209</strain>
    </source>
</reference>
<evidence type="ECO:0000313" key="3">
    <source>
        <dbReference type="Proteomes" id="UP000799536"/>
    </source>
</evidence>
<accession>A0A9P4JN72</accession>
<comment type="caution">
    <text evidence="2">The sequence shown here is derived from an EMBL/GenBank/DDBJ whole genome shotgun (WGS) entry which is preliminary data.</text>
</comment>
<organism evidence="2 3">
    <name type="scientific">Delitschia confertaspora ATCC 74209</name>
    <dbReference type="NCBI Taxonomy" id="1513339"/>
    <lineage>
        <taxon>Eukaryota</taxon>
        <taxon>Fungi</taxon>
        <taxon>Dikarya</taxon>
        <taxon>Ascomycota</taxon>
        <taxon>Pezizomycotina</taxon>
        <taxon>Dothideomycetes</taxon>
        <taxon>Pleosporomycetidae</taxon>
        <taxon>Pleosporales</taxon>
        <taxon>Delitschiaceae</taxon>
        <taxon>Delitschia</taxon>
    </lineage>
</organism>
<evidence type="ECO:0000313" key="2">
    <source>
        <dbReference type="EMBL" id="KAF2200194.1"/>
    </source>
</evidence>
<dbReference type="OrthoDB" id="3766406at2759"/>
<dbReference type="SUPFAM" id="SSF81383">
    <property type="entry name" value="F-box domain"/>
    <property type="match status" value="1"/>
</dbReference>
<dbReference type="Pfam" id="PF00646">
    <property type="entry name" value="F-box"/>
    <property type="match status" value="1"/>
</dbReference>
<dbReference type="Proteomes" id="UP000799536">
    <property type="component" value="Unassembled WGS sequence"/>
</dbReference>
<sequence>MDIYRRQERVYSIQPCAFSKDGCLEHALGRHLPLYKQNLATRSKKSKCSKLLKFLAALARFKKPKRRQCHLFALPVELLQEIASYLSLDSRISFTLSCKALYHTLGSEPCFHIKRFHHDDYIRFLTALQRDMAGYRLCQPCKILHSPTYRNVEPEPNVLRKRSHPGFMTENTAVSLLAPRMRKEKDKDREVLYWLSRDHVELAIAKNICLWTIRCSGVCVMEENIVGRSKGPLIDGTTFSYTMLPVLSQKNMIFHAKYEIEFPVVPWQHWSHETIEEILSSFDIRCCIHCSTPYMAEEMAFFLGYPSRPCHRLSQCVRNRVSPQFKEDTCNEHTHGCDCTTEYKIEAIRDERGQWPVGLRVYVWQWFGPRGKDATLKERGMLRNLYEDSVLDFLWSRPWY</sequence>
<dbReference type="EMBL" id="ML994034">
    <property type="protein sequence ID" value="KAF2200194.1"/>
    <property type="molecule type" value="Genomic_DNA"/>
</dbReference>
<evidence type="ECO:0000259" key="1">
    <source>
        <dbReference type="Pfam" id="PF00646"/>
    </source>
</evidence>
<keyword evidence="3" id="KW-1185">Reference proteome</keyword>
<proteinExistence type="predicted"/>
<name>A0A9P4JN72_9PLEO</name>
<protein>
    <recommendedName>
        <fullName evidence="1">F-box domain-containing protein</fullName>
    </recommendedName>
</protein>
<gene>
    <name evidence="2" type="ORF">GQ43DRAFT_464187</name>
</gene>
<dbReference type="InterPro" id="IPR001810">
    <property type="entry name" value="F-box_dom"/>
</dbReference>
<feature type="domain" description="F-box" evidence="1">
    <location>
        <begin position="73"/>
        <end position="109"/>
    </location>
</feature>